<dbReference type="EMBL" id="JBHSZI010000001">
    <property type="protein sequence ID" value="MFC7059525.1"/>
    <property type="molecule type" value="Genomic_DNA"/>
</dbReference>
<accession>A0ABD5W1R1</accession>
<gene>
    <name evidence="1" type="ORF">ACFQQG_16740</name>
</gene>
<dbReference type="Proteomes" id="UP001596445">
    <property type="component" value="Unassembled WGS sequence"/>
</dbReference>
<evidence type="ECO:0000313" key="1">
    <source>
        <dbReference type="EMBL" id="MFC7059525.1"/>
    </source>
</evidence>
<keyword evidence="2" id="KW-1185">Reference proteome</keyword>
<sequence>MLLDVCTAWCGPYKATEPAIGELSAETDGLPVGTSVERIIGRKSKDALLSAVDGYR</sequence>
<organism evidence="1 2">
    <name type="scientific">Halovenus salina</name>
    <dbReference type="NCBI Taxonomy" id="1510225"/>
    <lineage>
        <taxon>Archaea</taxon>
        <taxon>Methanobacteriati</taxon>
        <taxon>Methanobacteriota</taxon>
        <taxon>Stenosarchaea group</taxon>
        <taxon>Halobacteria</taxon>
        <taxon>Halobacteriales</taxon>
        <taxon>Haloarculaceae</taxon>
        <taxon>Halovenus</taxon>
    </lineage>
</organism>
<dbReference type="RefSeq" id="WP_267162307.1">
    <property type="nucleotide sequence ID" value="NZ_CP112972.1"/>
</dbReference>
<reference evidence="1 2" key="1">
    <citation type="journal article" date="2019" name="Int. J. Syst. Evol. Microbiol.">
        <title>The Global Catalogue of Microorganisms (GCM) 10K type strain sequencing project: providing services to taxonomists for standard genome sequencing and annotation.</title>
        <authorList>
            <consortium name="The Broad Institute Genomics Platform"/>
            <consortium name="The Broad Institute Genome Sequencing Center for Infectious Disease"/>
            <person name="Wu L."/>
            <person name="Ma J."/>
        </authorList>
    </citation>
    <scope>NUCLEOTIDE SEQUENCE [LARGE SCALE GENOMIC DNA]</scope>
    <source>
        <strain evidence="1 2">JCM 30072</strain>
    </source>
</reference>
<name>A0ABD5W1R1_9EURY</name>
<protein>
    <recommendedName>
        <fullName evidence="3">Thioredoxin</fullName>
    </recommendedName>
</protein>
<evidence type="ECO:0008006" key="3">
    <source>
        <dbReference type="Google" id="ProtNLM"/>
    </source>
</evidence>
<dbReference type="AlphaFoldDB" id="A0ABD5W1R1"/>
<comment type="caution">
    <text evidence="1">The sequence shown here is derived from an EMBL/GenBank/DDBJ whole genome shotgun (WGS) entry which is preliminary data.</text>
</comment>
<dbReference type="GeneID" id="76631695"/>
<proteinExistence type="predicted"/>
<evidence type="ECO:0000313" key="2">
    <source>
        <dbReference type="Proteomes" id="UP001596445"/>
    </source>
</evidence>